<dbReference type="Proteomes" id="UP001497382">
    <property type="component" value="Unassembled WGS sequence"/>
</dbReference>
<dbReference type="PROSITE" id="PS50850">
    <property type="entry name" value="MFS"/>
    <property type="match status" value="1"/>
</dbReference>
<dbReference type="InterPro" id="IPR050549">
    <property type="entry name" value="MFS_Trehalose_Transporter"/>
</dbReference>
<gene>
    <name evidence="11" type="ORF">LARSCL_LOCUS328</name>
</gene>
<dbReference type="GO" id="GO:0005886">
    <property type="term" value="C:plasma membrane"/>
    <property type="evidence" value="ECO:0007669"/>
    <property type="project" value="UniProtKB-SubCell"/>
</dbReference>
<dbReference type="Pfam" id="PF00083">
    <property type="entry name" value="Sugar_tr"/>
    <property type="match status" value="1"/>
</dbReference>
<dbReference type="PROSITE" id="PS00216">
    <property type="entry name" value="SUGAR_TRANSPORT_1"/>
    <property type="match status" value="1"/>
</dbReference>
<proteinExistence type="inferred from homology"/>
<keyword evidence="8" id="KW-0813">Transport</keyword>
<dbReference type="PANTHER" id="PTHR48021:SF1">
    <property type="entry name" value="GH07001P-RELATED"/>
    <property type="match status" value="1"/>
</dbReference>
<dbReference type="GO" id="GO:0051119">
    <property type="term" value="F:sugar transmembrane transporter activity"/>
    <property type="evidence" value="ECO:0007669"/>
    <property type="project" value="InterPro"/>
</dbReference>
<organism evidence="11 12">
    <name type="scientific">Larinioides sclopetarius</name>
    <dbReference type="NCBI Taxonomy" id="280406"/>
    <lineage>
        <taxon>Eukaryota</taxon>
        <taxon>Metazoa</taxon>
        <taxon>Ecdysozoa</taxon>
        <taxon>Arthropoda</taxon>
        <taxon>Chelicerata</taxon>
        <taxon>Arachnida</taxon>
        <taxon>Araneae</taxon>
        <taxon>Araneomorphae</taxon>
        <taxon>Entelegynae</taxon>
        <taxon>Araneoidea</taxon>
        <taxon>Araneidae</taxon>
        <taxon>Larinioides</taxon>
    </lineage>
</organism>
<evidence type="ECO:0000256" key="4">
    <source>
        <dbReference type="ARBA" id="ARBA00022989"/>
    </source>
</evidence>
<dbReference type="PRINTS" id="PR00171">
    <property type="entry name" value="SUGRTRNSPORT"/>
</dbReference>
<keyword evidence="4 9" id="KW-1133">Transmembrane helix</keyword>
<evidence type="ECO:0000256" key="6">
    <source>
        <dbReference type="ARBA" id="ARBA00023180"/>
    </source>
</evidence>
<protein>
    <recommendedName>
        <fullName evidence="10">Major facilitator superfamily (MFS) profile domain-containing protein</fullName>
    </recommendedName>
</protein>
<feature type="transmembrane region" description="Helical" evidence="9">
    <location>
        <begin position="340"/>
        <end position="359"/>
    </location>
</feature>
<feature type="transmembrane region" description="Helical" evidence="9">
    <location>
        <begin position="443"/>
        <end position="462"/>
    </location>
</feature>
<feature type="transmembrane region" description="Helical" evidence="9">
    <location>
        <begin position="311"/>
        <end position="333"/>
    </location>
</feature>
<keyword evidence="2" id="KW-1003">Cell membrane</keyword>
<dbReference type="PANTHER" id="PTHR48021">
    <property type="match status" value="1"/>
</dbReference>
<evidence type="ECO:0000256" key="5">
    <source>
        <dbReference type="ARBA" id="ARBA00023136"/>
    </source>
</evidence>
<evidence type="ECO:0000256" key="3">
    <source>
        <dbReference type="ARBA" id="ARBA00022692"/>
    </source>
</evidence>
<feature type="transmembrane region" description="Helical" evidence="9">
    <location>
        <begin position="379"/>
        <end position="399"/>
    </location>
</feature>
<name>A0AAV1YR93_9ARAC</name>
<dbReference type="SUPFAM" id="SSF103473">
    <property type="entry name" value="MFS general substrate transporter"/>
    <property type="match status" value="1"/>
</dbReference>
<dbReference type="InterPro" id="IPR005829">
    <property type="entry name" value="Sugar_transporter_CS"/>
</dbReference>
<feature type="transmembrane region" description="Helical" evidence="9">
    <location>
        <begin position="411"/>
        <end position="431"/>
    </location>
</feature>
<accession>A0AAV1YR93</accession>
<dbReference type="InterPro" id="IPR036259">
    <property type="entry name" value="MFS_trans_sf"/>
</dbReference>
<feature type="domain" description="Major facilitator superfamily (MFS) profile" evidence="10">
    <location>
        <begin position="38"/>
        <end position="466"/>
    </location>
</feature>
<dbReference type="InterPro" id="IPR005828">
    <property type="entry name" value="MFS_sugar_transport-like"/>
</dbReference>
<keyword evidence="6" id="KW-0325">Glycoprotein</keyword>
<evidence type="ECO:0000256" key="9">
    <source>
        <dbReference type="SAM" id="Phobius"/>
    </source>
</evidence>
<dbReference type="Gene3D" id="1.20.1250.20">
    <property type="entry name" value="MFS general substrate transporter like domains"/>
    <property type="match status" value="1"/>
</dbReference>
<dbReference type="InterPro" id="IPR020846">
    <property type="entry name" value="MFS_dom"/>
</dbReference>
<comment type="similarity">
    <text evidence="7">Belongs to the major facilitator superfamily. Sugar transporter (TC 2.A.1.1) family. Trehalose transporter subfamily.</text>
</comment>
<evidence type="ECO:0000256" key="7">
    <source>
        <dbReference type="ARBA" id="ARBA00024348"/>
    </source>
</evidence>
<feature type="transmembrane region" description="Helical" evidence="9">
    <location>
        <begin position="195"/>
        <end position="214"/>
    </location>
</feature>
<feature type="transmembrane region" description="Helical" evidence="9">
    <location>
        <begin position="134"/>
        <end position="156"/>
    </location>
</feature>
<dbReference type="AlphaFoldDB" id="A0AAV1YR93"/>
<evidence type="ECO:0000313" key="12">
    <source>
        <dbReference type="Proteomes" id="UP001497382"/>
    </source>
</evidence>
<feature type="transmembrane region" description="Helical" evidence="9">
    <location>
        <begin position="273"/>
        <end position="299"/>
    </location>
</feature>
<dbReference type="FunFam" id="1.20.1250.20:FF:000055">
    <property type="entry name" value="Facilitated trehalose transporter Tret1-2 homolog"/>
    <property type="match status" value="1"/>
</dbReference>
<keyword evidence="5 9" id="KW-0472">Membrane</keyword>
<dbReference type="NCBIfam" id="TIGR00879">
    <property type="entry name" value="SP"/>
    <property type="match status" value="1"/>
</dbReference>
<sequence>MLLNLNARESFTMDQELKSKTMQANSPSDPKNKNGFRKMYLAAVAALSFAIAAGMVCGYSASATADMKRKSSPVRPNLEETAWIGSIMALGAVLGGIVASWLCNKLGRKGTLMISSIPFIIGWLFIAYADKVVYIYLGRFITGSCVGIVCVTTPPYLIEISTPEVRGLLGSSFQLFIVGGVLIVNGLGAKLSWEWLAIPSSALVIFAMVAMLFVPESPRWLIGKGGYQEAVSAVKFLQGDFVDASAECVAIDEDLRNQPKGSISLKELLKPDALIPALLAFGLVFFQQTTGSNAILFYTVDIFAAAGSEDANMSTIIIDTVLVVATAISSGLMDKAGRKTLLIISGVGMAVSLFALGTYDEISESNPAVKTDYNWIPLASLVIYITAFSLGFGPIPWLMMAEMTPLRTRGVICGAATAVCWTFVFIITKTFQSLEVSIHDYGAYFVYAGFSVLSVFFTIFFLPETKGKQVEEIQQIFLNYCNRKKSSEKYDEMS</sequence>
<dbReference type="InterPro" id="IPR003663">
    <property type="entry name" value="Sugar/inositol_transpt"/>
</dbReference>
<feature type="transmembrane region" description="Helical" evidence="9">
    <location>
        <begin position="110"/>
        <end position="128"/>
    </location>
</feature>
<feature type="transmembrane region" description="Helical" evidence="9">
    <location>
        <begin position="168"/>
        <end position="189"/>
    </location>
</feature>
<evidence type="ECO:0000313" key="11">
    <source>
        <dbReference type="EMBL" id="CAL1261335.1"/>
    </source>
</evidence>
<reference evidence="11 12" key="1">
    <citation type="submission" date="2024-04" db="EMBL/GenBank/DDBJ databases">
        <authorList>
            <person name="Rising A."/>
            <person name="Reimegard J."/>
            <person name="Sonavane S."/>
            <person name="Akerstrom W."/>
            <person name="Nylinder S."/>
            <person name="Hedman E."/>
            <person name="Kallberg Y."/>
        </authorList>
    </citation>
    <scope>NUCLEOTIDE SEQUENCE [LARGE SCALE GENOMIC DNA]</scope>
</reference>
<comment type="caution">
    <text evidence="11">The sequence shown here is derived from an EMBL/GenBank/DDBJ whole genome shotgun (WGS) entry which is preliminary data.</text>
</comment>
<feature type="transmembrane region" description="Helical" evidence="9">
    <location>
        <begin position="40"/>
        <end position="61"/>
    </location>
</feature>
<evidence type="ECO:0000256" key="2">
    <source>
        <dbReference type="ARBA" id="ARBA00022475"/>
    </source>
</evidence>
<keyword evidence="12" id="KW-1185">Reference proteome</keyword>
<feature type="transmembrane region" description="Helical" evidence="9">
    <location>
        <begin position="81"/>
        <end position="103"/>
    </location>
</feature>
<dbReference type="EMBL" id="CAXIEN010000002">
    <property type="protein sequence ID" value="CAL1261335.1"/>
    <property type="molecule type" value="Genomic_DNA"/>
</dbReference>
<keyword evidence="3 9" id="KW-0812">Transmembrane</keyword>
<evidence type="ECO:0000256" key="1">
    <source>
        <dbReference type="ARBA" id="ARBA00004651"/>
    </source>
</evidence>
<evidence type="ECO:0000256" key="8">
    <source>
        <dbReference type="RuleBase" id="RU003346"/>
    </source>
</evidence>
<dbReference type="CDD" id="cd17358">
    <property type="entry name" value="MFS_GLUT6_8_Class3_like"/>
    <property type="match status" value="1"/>
</dbReference>
<dbReference type="InterPro" id="IPR044775">
    <property type="entry name" value="MFS_ERD6/Tret1-like"/>
</dbReference>
<comment type="subcellular location">
    <subcellularLocation>
        <location evidence="1">Cell membrane</location>
        <topology evidence="1">Multi-pass membrane protein</topology>
    </subcellularLocation>
</comment>
<evidence type="ECO:0000259" key="10">
    <source>
        <dbReference type="PROSITE" id="PS50850"/>
    </source>
</evidence>